<keyword evidence="6" id="KW-0732">Signal</keyword>
<dbReference type="Gene3D" id="2.120.10.80">
    <property type="entry name" value="Kelch-type beta propeller"/>
    <property type="match status" value="2"/>
</dbReference>
<evidence type="ECO:0000256" key="5">
    <source>
        <dbReference type="SAM" id="Phobius"/>
    </source>
</evidence>
<feature type="disulfide bond" evidence="4">
    <location>
        <begin position="387"/>
        <end position="397"/>
    </location>
</feature>
<evidence type="ECO:0000256" key="6">
    <source>
        <dbReference type="SAM" id="SignalP"/>
    </source>
</evidence>
<keyword evidence="5" id="KW-1133">Transmembrane helix</keyword>
<dbReference type="InterPro" id="IPR000742">
    <property type="entry name" value="EGF"/>
</dbReference>
<feature type="domain" description="EGF-like" evidence="7">
    <location>
        <begin position="349"/>
        <end position="382"/>
    </location>
</feature>
<dbReference type="SUPFAM" id="SSF117281">
    <property type="entry name" value="Kelch motif"/>
    <property type="match status" value="2"/>
</dbReference>
<feature type="domain" description="EGF-like" evidence="7">
    <location>
        <begin position="416"/>
        <end position="451"/>
    </location>
</feature>
<feature type="disulfide bond" evidence="4">
    <location>
        <begin position="441"/>
        <end position="450"/>
    </location>
</feature>
<dbReference type="Pfam" id="PF23106">
    <property type="entry name" value="EGF_Teneurin"/>
    <property type="match status" value="3"/>
</dbReference>
<dbReference type="Pfam" id="PF24681">
    <property type="entry name" value="Kelch_KLHDC2_KLHL20_DRC7"/>
    <property type="match status" value="2"/>
</dbReference>
<dbReference type="Gene3D" id="2.10.25.10">
    <property type="entry name" value="Laminin"/>
    <property type="match status" value="4"/>
</dbReference>
<reference evidence="8" key="1">
    <citation type="submission" date="2021-01" db="EMBL/GenBank/DDBJ databases">
        <authorList>
            <person name="Corre E."/>
            <person name="Pelletier E."/>
            <person name="Niang G."/>
            <person name="Scheremetjew M."/>
            <person name="Finn R."/>
            <person name="Kale V."/>
            <person name="Holt S."/>
            <person name="Cochrane G."/>
            <person name="Meng A."/>
            <person name="Brown T."/>
            <person name="Cohen L."/>
        </authorList>
    </citation>
    <scope>NUCLEOTIDE SEQUENCE</scope>
    <source>
        <strain evidence="8">CCMP3105</strain>
    </source>
</reference>
<dbReference type="EMBL" id="HBNR01069879">
    <property type="protein sequence ID" value="CAE4644132.1"/>
    <property type="molecule type" value="Transcribed_RNA"/>
</dbReference>
<comment type="caution">
    <text evidence="4">Lacks conserved residue(s) required for the propagation of feature annotation.</text>
</comment>
<gene>
    <name evidence="8" type="ORF">AMON00008_LOCUS49520</name>
</gene>
<dbReference type="FunFam" id="2.10.25.10:FF:000001">
    <property type="entry name" value="Tenascin C"/>
    <property type="match status" value="1"/>
</dbReference>
<dbReference type="PROSITE" id="PS00022">
    <property type="entry name" value="EGF_1"/>
    <property type="match status" value="3"/>
</dbReference>
<evidence type="ECO:0000256" key="1">
    <source>
        <dbReference type="ARBA" id="ARBA00022441"/>
    </source>
</evidence>
<organism evidence="8">
    <name type="scientific">Alexandrium monilatum</name>
    <dbReference type="NCBI Taxonomy" id="311494"/>
    <lineage>
        <taxon>Eukaryota</taxon>
        <taxon>Sar</taxon>
        <taxon>Alveolata</taxon>
        <taxon>Dinophyceae</taxon>
        <taxon>Gonyaulacales</taxon>
        <taxon>Pyrocystaceae</taxon>
        <taxon>Alexandrium</taxon>
    </lineage>
</organism>
<feature type="signal peptide" evidence="6">
    <location>
        <begin position="1"/>
        <end position="19"/>
    </location>
</feature>
<dbReference type="InterPro" id="IPR015915">
    <property type="entry name" value="Kelch-typ_b-propeller"/>
</dbReference>
<sequence length="705" mass="74461">MRVPVPLVVLGTLAPPAEAGGSSRRWPDGSWPWSPVRARGAGPSGRQGHASVEVGRRIYVVGGCSQDIRCHSDVHVFDTDALEWTQEAMKGEAPEPRGGHTASLVSTDVFVFGGANSEETFGDVHCLDLVKRRWTRAPAAADDASSPQRRTNHAAAVDAHGRIYIFGGYGADGRVLNDMWILKVSGAALSDMTQPVAWAKQAPTGTVPEAREGHSLTLVDRKLVLFGGYASCGKVMNDLHLYDVDAQHWTSLQVAGAAPLPRQAHSAVRHGRDVVVAGGCNIGDSQPTCFHDVWSLNLIELQWTQRSGSAEPWTAREGHSATFVRGRMFAFGGCQLGSRCYGDVAVLDSFEPCPAMCGGRGECVGSEFCRCTAPGFTGHDCMQPLTCRTDCSGHGACSQDGRCVCDNGWRGEDCSVEVLCPGGSTKCSNRGLCLPSGQCQCFPGFAGPACASAANVSCPLSCSGHGQCHADGRCACRSGWTGESCSQRLTLLQGHCPGRCCGHGACGAEGCRCEPGWHGPACSVDQRAWVAAVARRRKRLLTEASAKRHAAKASSSLVQVRSLLAAADEAEQLAAGEPPPEAQDVMFAAGAGASCAAPVPVTTEDFGVGDPSSNPKPSDMAIGCEDNCNFRGLCDAGVCYCQPGYYGPTCDTRKESQKDTLSLKTVLIIAGGCLLISFVIVLTLLNFQHQRKLAQEVRQGFNVNA</sequence>
<keyword evidence="1" id="KW-0880">Kelch repeat</keyword>
<feature type="disulfide bond" evidence="4">
    <location>
        <begin position="476"/>
        <end position="485"/>
    </location>
</feature>
<dbReference type="PROSITE" id="PS50026">
    <property type="entry name" value="EGF_3"/>
    <property type="match status" value="4"/>
</dbReference>
<feature type="disulfide bond" evidence="4">
    <location>
        <begin position="458"/>
        <end position="468"/>
    </location>
</feature>
<dbReference type="PANTHER" id="PTHR46093">
    <property type="entry name" value="ACYL-COA-BINDING DOMAIN-CONTAINING PROTEIN 5"/>
    <property type="match status" value="1"/>
</dbReference>
<feature type="chain" id="PRO_5031042146" description="EGF-like domain-containing protein" evidence="6">
    <location>
        <begin position="20"/>
        <end position="705"/>
    </location>
</feature>
<evidence type="ECO:0000259" key="7">
    <source>
        <dbReference type="PROSITE" id="PS50026"/>
    </source>
</evidence>
<feature type="domain" description="EGF-like" evidence="7">
    <location>
        <begin position="454"/>
        <end position="486"/>
    </location>
</feature>
<accession>A0A7S4VGI6</accession>
<name>A0A7S4VGI6_9DINO</name>
<feature type="transmembrane region" description="Helical" evidence="5">
    <location>
        <begin position="666"/>
        <end position="685"/>
    </location>
</feature>
<dbReference type="SMART" id="SM00181">
    <property type="entry name" value="EGF"/>
    <property type="match status" value="5"/>
</dbReference>
<feature type="disulfide bond" evidence="4">
    <location>
        <begin position="405"/>
        <end position="414"/>
    </location>
</feature>
<evidence type="ECO:0000256" key="2">
    <source>
        <dbReference type="ARBA" id="ARBA00022737"/>
    </source>
</evidence>
<protein>
    <recommendedName>
        <fullName evidence="7">EGF-like domain-containing protein</fullName>
    </recommendedName>
</protein>
<dbReference type="AlphaFoldDB" id="A0A7S4VGI6"/>
<feature type="disulfide bond" evidence="4">
    <location>
        <begin position="353"/>
        <end position="363"/>
    </location>
</feature>
<keyword evidence="4" id="KW-1015">Disulfide bond</keyword>
<feature type="domain" description="EGF-like" evidence="7">
    <location>
        <begin position="383"/>
        <end position="415"/>
    </location>
</feature>
<evidence type="ECO:0000313" key="8">
    <source>
        <dbReference type="EMBL" id="CAE4644132.1"/>
    </source>
</evidence>
<proteinExistence type="predicted"/>
<evidence type="ECO:0000256" key="3">
    <source>
        <dbReference type="ARBA" id="ARBA00023180"/>
    </source>
</evidence>
<evidence type="ECO:0000256" key="4">
    <source>
        <dbReference type="PROSITE-ProRule" id="PRU00076"/>
    </source>
</evidence>
<keyword evidence="2" id="KW-0677">Repeat</keyword>
<keyword evidence="3" id="KW-0325">Glycoprotein</keyword>
<keyword evidence="4" id="KW-0245">EGF-like domain</keyword>
<keyword evidence="5" id="KW-0812">Transmembrane</keyword>
<keyword evidence="5" id="KW-0472">Membrane</keyword>
<dbReference type="PANTHER" id="PTHR46093:SF18">
    <property type="entry name" value="FIBRONECTIN TYPE-III DOMAIN-CONTAINING PROTEIN"/>
    <property type="match status" value="1"/>
</dbReference>
<dbReference type="PROSITE" id="PS01186">
    <property type="entry name" value="EGF_2"/>
    <property type="match status" value="3"/>
</dbReference>